<organism evidence="1">
    <name type="scientific">marine metagenome</name>
    <dbReference type="NCBI Taxonomy" id="408172"/>
    <lineage>
        <taxon>unclassified sequences</taxon>
        <taxon>metagenomes</taxon>
        <taxon>ecological metagenomes</taxon>
    </lineage>
</organism>
<gene>
    <name evidence="1" type="ORF">METZ01_LOCUS171999</name>
</gene>
<feature type="non-terminal residue" evidence="1">
    <location>
        <position position="68"/>
    </location>
</feature>
<evidence type="ECO:0000313" key="1">
    <source>
        <dbReference type="EMBL" id="SVB19145.1"/>
    </source>
</evidence>
<dbReference type="SUPFAM" id="SSF81901">
    <property type="entry name" value="HCP-like"/>
    <property type="match status" value="1"/>
</dbReference>
<reference evidence="1" key="1">
    <citation type="submission" date="2018-05" db="EMBL/GenBank/DDBJ databases">
        <authorList>
            <person name="Lanie J.A."/>
            <person name="Ng W.-L."/>
            <person name="Kazmierczak K.M."/>
            <person name="Andrzejewski T.M."/>
            <person name="Davidsen T.M."/>
            <person name="Wayne K.J."/>
            <person name="Tettelin H."/>
            <person name="Glass J.I."/>
            <person name="Rusch D."/>
            <person name="Podicherti R."/>
            <person name="Tsui H.-C.T."/>
            <person name="Winkler M.E."/>
        </authorList>
    </citation>
    <scope>NUCLEOTIDE SEQUENCE</scope>
</reference>
<dbReference type="AlphaFoldDB" id="A0A382BZ93"/>
<protein>
    <recommendedName>
        <fullName evidence="2">Sel1 repeat family protein</fullName>
    </recommendedName>
</protein>
<sequence>MNKKALTFLLSSTLLLFLSTPSIAVIDDYQEAVDAYSRGDYITSYQLILPLAEKGFAQAQYNLGVMYE</sequence>
<accession>A0A382BZ93</accession>
<dbReference type="InterPro" id="IPR011990">
    <property type="entry name" value="TPR-like_helical_dom_sf"/>
</dbReference>
<name>A0A382BZ93_9ZZZZ</name>
<proteinExistence type="predicted"/>
<evidence type="ECO:0008006" key="2">
    <source>
        <dbReference type="Google" id="ProtNLM"/>
    </source>
</evidence>
<dbReference type="EMBL" id="UINC01032081">
    <property type="protein sequence ID" value="SVB19145.1"/>
    <property type="molecule type" value="Genomic_DNA"/>
</dbReference>
<dbReference type="Gene3D" id="1.25.40.10">
    <property type="entry name" value="Tetratricopeptide repeat domain"/>
    <property type="match status" value="1"/>
</dbReference>